<protein>
    <submittedName>
        <fullName evidence="1">Uncharacterized protein</fullName>
    </submittedName>
</protein>
<accession>A0A6B9SU99</accession>
<dbReference type="Proteomes" id="UP000464957">
    <property type="component" value="Segment"/>
</dbReference>
<gene>
    <name evidence="1" type="ORF">VH12019_00260</name>
</gene>
<sequence>MQNWLRHKYKVVSRRHEFADEFEEEVQELLNDGWELNGSLQVNDFALYQSLTKSGLD</sequence>
<proteinExistence type="predicted"/>
<reference evidence="1 2" key="1">
    <citation type="submission" date="2019-12" db="EMBL/GenBank/DDBJ databases">
        <authorList>
            <person name="Harris M."/>
            <person name="Ho T.C."/>
            <person name="Fruchtman H."/>
            <person name="Garin M."/>
            <person name="Kubatin V."/>
            <person name="Lu T."/>
            <person name="Xue L."/>
            <person name="Marr M.T."/>
        </authorList>
    </citation>
    <scope>NUCLEOTIDE SEQUENCE [LARGE SCALE GENOMIC DNA]</scope>
</reference>
<organism evidence="1 2">
    <name type="scientific">Vibrio phage VH1_2019</name>
    <dbReference type="NCBI Taxonomy" id="2686307"/>
    <lineage>
        <taxon>Viruses</taxon>
        <taxon>Duplodnaviria</taxon>
        <taxon>Heunggongvirae</taxon>
        <taxon>Uroviricota</taxon>
        <taxon>Caudoviricetes</taxon>
        <taxon>Pantevenvirales</taxon>
        <taxon>Straboviridae</taxon>
        <taxon>Schizotequatrovirus</taxon>
        <taxon>Schizotequatrovirus KVP40</taxon>
    </lineage>
</organism>
<name>A0A6B9SU99_9CAUD</name>
<evidence type="ECO:0000313" key="2">
    <source>
        <dbReference type="Proteomes" id="UP000464957"/>
    </source>
</evidence>
<dbReference type="EMBL" id="MN794232">
    <property type="protein sequence ID" value="QHJ74560.1"/>
    <property type="molecule type" value="Genomic_DNA"/>
</dbReference>
<evidence type="ECO:0000313" key="1">
    <source>
        <dbReference type="EMBL" id="QHJ74560.1"/>
    </source>
</evidence>